<feature type="repeat" description="WD" evidence="6">
    <location>
        <begin position="58"/>
        <end position="99"/>
    </location>
</feature>
<dbReference type="GO" id="GO:0016070">
    <property type="term" value="P:RNA metabolic process"/>
    <property type="evidence" value="ECO:0007669"/>
    <property type="project" value="UniProtKB-ARBA"/>
</dbReference>
<accession>A0A0V1LC43</accession>
<dbReference type="InterPro" id="IPR001680">
    <property type="entry name" value="WD40_rpt"/>
</dbReference>
<keyword evidence="9" id="KW-1185">Reference proteome</keyword>
<comment type="similarity">
    <text evidence="2">Belongs to the WD repeat SWD2 family.</text>
</comment>
<dbReference type="Pfam" id="PF00400">
    <property type="entry name" value="WD40"/>
    <property type="match status" value="3"/>
</dbReference>
<dbReference type="Gene3D" id="2.130.10.10">
    <property type="entry name" value="YVTN repeat-like/Quinoprotein amine dehydrogenase"/>
    <property type="match status" value="1"/>
</dbReference>
<comment type="subcellular location">
    <subcellularLocation>
        <location evidence="1">Nucleus</location>
    </subcellularLocation>
</comment>
<dbReference type="InterPro" id="IPR015943">
    <property type="entry name" value="WD40/YVTN_repeat-like_dom_sf"/>
</dbReference>
<keyword evidence="3 6" id="KW-0853">WD repeat</keyword>
<dbReference type="GO" id="GO:0048188">
    <property type="term" value="C:Set1C/COMPASS complex"/>
    <property type="evidence" value="ECO:0007669"/>
    <property type="project" value="TreeGrafter"/>
</dbReference>
<dbReference type="SMART" id="SM00320">
    <property type="entry name" value="WD40"/>
    <property type="match status" value="6"/>
</dbReference>
<dbReference type="OrthoDB" id="27537at2759"/>
<sequence>MFSKVTFFDNDFLQKLIPDLLKCYTVHLSKQILVVLFMKQTAIINDETVRRLVVTKRLKEKEESINSLDFSPDGLVLATASDEDSINIYSINNASLKLQVNSKKYGCELIRFLRSSDYVLHGSTKIDSSVRYLSIVENKYIRYFSGHTDRFNVNALSFNLKQYICLVRVVCVATHPNEELFLSGSRDKTIRLWDARVNGSQGSYATSIESYLDFDPDGLMFAAITDKNTFSFFDFRALDKGPYNNFPIPEADYDQKISSLKFSPCGNMIMLTTFDGNIYLLDGLHGNLLHTLSDHVSDGSSFLEASFTKDSAYVFAGSCDGNVYVWKTDSGSKYIAMCGPNGEGIHSQPVRCLRFNPKYWLMVTASSDLKKAEIMAENLTEEEEDEQKKLDHVEESKNGFRVVNHFDFVTPVKLVSWAPGTDCMIIVNEKMLCTCWNLENQLMWRFAFDGDVYSLSWCPNGYYVSFALGNCFEIFEVSAGLMLYTDVIACHYTKWCTFPTALKDMTPPYSFECSEADEVLEEEYPTQEAKRTFFNYLSGFNSKEDCFFFVFDTDSVNMSIFYRCVVLIYVINLEDLGKNFTLLDLCLSKSGEHLCVTYLQDDCTMGALVRMNDFTRHKVTQCGGALTNVCQGSMQIESLIDTVSEFWKAGARGIKKVLLDWETESITLGTGCLLDELRALLYTDYMSPPLFEFFAKDAKVYELILAENRYQELLPKFIETMTMLADQITEIMAEYCSVLEQTLKQSIWRDALEKFKRLAVKAHFLKHWLDTYGQEINYVITSIRQIANRLVNIRLANTNSQVNYEKLHLAGTMFCKYLLPSVGDEKPVTPLPHLDNFERMLCNTGNGQMAFTDDTLLDDSLETLIINSEFYIQLDKKTSLKEDAEVAAACVRNAMMNLEQWSEVYGKVLHVFPIVDVERLTCSESKISWDQSLEQFVIYSIDQDQDHWHTDASKNLPPRKLYRCFVNLNGTVVRNEYSPPEKIEVLIHFSMYSAREVYLLIKKKNLDQFFLRSLKERDFKAINAPSVEAEQEQRHFGELELPLTECMRIYYSSSNQVMGILCSAGKEVCVMTRYMLTPLPDLAELRLKSEFADQIDNELESGCYDNLLEKPFLNSYSIIKQNESEYEQKWINFVHAFYNCKYTIEQYAYISIFPEIVINATSRRRILAPSTNRGTMNIFDKTAKPLFRLLSFGPGFGGKLADRPVSVLVVAFIKWERCLSNAVSSIGPQWPKNIVATRTLTRRSTAPTWSLVGSTIIHHRP</sequence>
<evidence type="ECO:0000256" key="1">
    <source>
        <dbReference type="ARBA" id="ARBA00004123"/>
    </source>
</evidence>
<evidence type="ECO:0000256" key="7">
    <source>
        <dbReference type="SAM" id="Coils"/>
    </source>
</evidence>
<feature type="repeat" description="WD" evidence="6">
    <location>
        <begin position="169"/>
        <end position="194"/>
    </location>
</feature>
<dbReference type="EMBL" id="JYDW01000081">
    <property type="protein sequence ID" value="KRZ57081.1"/>
    <property type="molecule type" value="Genomic_DNA"/>
</dbReference>
<feature type="repeat" description="WD" evidence="6">
    <location>
        <begin position="306"/>
        <end position="336"/>
    </location>
</feature>
<dbReference type="PANTHER" id="PTHR19861">
    <property type="entry name" value="WD40 REPEAT PROTEIN SWD2"/>
    <property type="match status" value="1"/>
</dbReference>
<comment type="caution">
    <text evidence="8">The sequence shown here is derived from an EMBL/GenBank/DDBJ whole genome shotgun (WGS) entry which is preliminary data.</text>
</comment>
<keyword evidence="4" id="KW-0677">Repeat</keyword>
<name>A0A0V1LC43_9BILA</name>
<organism evidence="8 9">
    <name type="scientific">Trichinella nativa</name>
    <dbReference type="NCBI Taxonomy" id="6335"/>
    <lineage>
        <taxon>Eukaryota</taxon>
        <taxon>Metazoa</taxon>
        <taxon>Ecdysozoa</taxon>
        <taxon>Nematoda</taxon>
        <taxon>Enoplea</taxon>
        <taxon>Dorylaimia</taxon>
        <taxon>Trichinellida</taxon>
        <taxon>Trichinellidae</taxon>
        <taxon>Trichinella</taxon>
    </lineage>
</organism>
<dbReference type="PANTHER" id="PTHR19861:SF0">
    <property type="entry name" value="WD REPEAT-CONTAINING PROTEIN 82"/>
    <property type="match status" value="1"/>
</dbReference>
<reference evidence="8 9" key="1">
    <citation type="submission" date="2015-05" db="EMBL/GenBank/DDBJ databases">
        <title>Evolution of Trichinella species and genotypes.</title>
        <authorList>
            <person name="Korhonen P.K."/>
            <person name="Edoardo P."/>
            <person name="Giuseppe L.R."/>
            <person name="Gasser R.B."/>
        </authorList>
    </citation>
    <scope>NUCLEOTIDE SEQUENCE [LARGE SCALE GENOMIC DNA]</scope>
    <source>
        <strain evidence="8">ISS10</strain>
    </source>
</reference>
<dbReference type="InterPro" id="IPR036322">
    <property type="entry name" value="WD40_repeat_dom_sf"/>
</dbReference>
<protein>
    <submittedName>
        <fullName evidence="8">WD repeat-containing protein 82</fullName>
    </submittedName>
</protein>
<dbReference type="STRING" id="6335.A0A0V1LC43"/>
<evidence type="ECO:0000256" key="6">
    <source>
        <dbReference type="PROSITE-ProRule" id="PRU00221"/>
    </source>
</evidence>
<dbReference type="Proteomes" id="UP000054721">
    <property type="component" value="Unassembled WGS sequence"/>
</dbReference>
<dbReference type="GO" id="GO:0003682">
    <property type="term" value="F:chromatin binding"/>
    <property type="evidence" value="ECO:0007669"/>
    <property type="project" value="TreeGrafter"/>
</dbReference>
<proteinExistence type="inferred from homology"/>
<dbReference type="PROSITE" id="PS50082">
    <property type="entry name" value="WD_REPEATS_2"/>
    <property type="match status" value="3"/>
</dbReference>
<feature type="coiled-coil region" evidence="7">
    <location>
        <begin position="362"/>
        <end position="396"/>
    </location>
</feature>
<evidence type="ECO:0000313" key="9">
    <source>
        <dbReference type="Proteomes" id="UP000054721"/>
    </source>
</evidence>
<dbReference type="InterPro" id="IPR037867">
    <property type="entry name" value="Swd2/WDR82"/>
</dbReference>
<keyword evidence="5" id="KW-0539">Nucleus</keyword>
<evidence type="ECO:0000256" key="2">
    <source>
        <dbReference type="ARBA" id="ARBA00005616"/>
    </source>
</evidence>
<dbReference type="AlphaFoldDB" id="A0A0V1LC43"/>
<evidence type="ECO:0000256" key="3">
    <source>
        <dbReference type="ARBA" id="ARBA00022574"/>
    </source>
</evidence>
<keyword evidence="7" id="KW-0175">Coiled coil</keyword>
<dbReference type="SUPFAM" id="SSF50978">
    <property type="entry name" value="WD40 repeat-like"/>
    <property type="match status" value="2"/>
</dbReference>
<evidence type="ECO:0000313" key="8">
    <source>
        <dbReference type="EMBL" id="KRZ57081.1"/>
    </source>
</evidence>
<evidence type="ECO:0000256" key="4">
    <source>
        <dbReference type="ARBA" id="ARBA00022737"/>
    </source>
</evidence>
<gene>
    <name evidence="8" type="primary">WDR82</name>
    <name evidence="8" type="ORF">T02_3937</name>
</gene>
<evidence type="ECO:0000256" key="5">
    <source>
        <dbReference type="ARBA" id="ARBA00023242"/>
    </source>
</evidence>